<comment type="caution">
    <text evidence="1">The sequence shown here is derived from an EMBL/GenBank/DDBJ whole genome shotgun (WGS) entry which is preliminary data.</text>
</comment>
<dbReference type="EMBL" id="UYIN01000001">
    <property type="protein sequence ID" value="VDG70524.1"/>
    <property type="molecule type" value="Genomic_DNA"/>
</dbReference>
<name>A0ABY6SQP7_9CLOT</name>
<keyword evidence="2" id="KW-1185">Reference proteome</keyword>
<sequence length="53" mass="6791">MSFIIYKNFFEFINNLKLFIIYKSSYKYKKEMREMVYYEKEFIKNVIDWMYGC</sequence>
<proteinExistence type="predicted"/>
<reference evidence="1 2" key="1">
    <citation type="submission" date="2018-11" db="EMBL/GenBank/DDBJ databases">
        <authorList>
            <consortium name="Pathogen Informatics"/>
        </authorList>
    </citation>
    <scope>NUCLEOTIDE SEQUENCE [LARGE SCALE GENOMIC DNA]</scope>
    <source>
        <strain evidence="1 2">NCTC10913</strain>
    </source>
</reference>
<protein>
    <submittedName>
        <fullName evidence="1">Uncharacterized protein</fullName>
    </submittedName>
</protein>
<accession>A0ABY6SQP7</accession>
<organism evidence="1 2">
    <name type="scientific">Clostridium carnis</name>
    <dbReference type="NCBI Taxonomy" id="1530"/>
    <lineage>
        <taxon>Bacteria</taxon>
        <taxon>Bacillati</taxon>
        <taxon>Bacillota</taxon>
        <taxon>Clostridia</taxon>
        <taxon>Eubacteriales</taxon>
        <taxon>Clostridiaceae</taxon>
        <taxon>Clostridium</taxon>
    </lineage>
</organism>
<gene>
    <name evidence="1" type="ORF">NCTC10913_01205</name>
</gene>
<evidence type="ECO:0000313" key="1">
    <source>
        <dbReference type="EMBL" id="VDG70524.1"/>
    </source>
</evidence>
<evidence type="ECO:0000313" key="2">
    <source>
        <dbReference type="Proteomes" id="UP000277570"/>
    </source>
</evidence>
<dbReference type="Proteomes" id="UP000277570">
    <property type="component" value="Unassembled WGS sequence"/>
</dbReference>